<protein>
    <recommendedName>
        <fullName evidence="6">Phosphoribosylglycinamide formyltransferase</fullName>
        <ecNumber evidence="6">2.1.2.2</ecNumber>
    </recommendedName>
    <alternativeName>
        <fullName evidence="6">5'-phosphoribosylglycinamide transformylase</fullName>
    </alternativeName>
    <alternativeName>
        <fullName evidence="6">GAR transformylase</fullName>
        <shortName evidence="6">GART</shortName>
    </alternativeName>
</protein>
<dbReference type="PRINTS" id="PR01575">
    <property type="entry name" value="FFH4HYDRLASE"/>
</dbReference>
<dbReference type="GO" id="GO:0005737">
    <property type="term" value="C:cytoplasm"/>
    <property type="evidence" value="ECO:0007669"/>
    <property type="project" value="TreeGrafter"/>
</dbReference>
<dbReference type="RefSeq" id="WP_145080741.1">
    <property type="nucleotide sequence ID" value="NZ_DAMBUX010000021.1"/>
</dbReference>
<comment type="function">
    <text evidence="6">Catalyzes the transfer of a formyl group from 10-formyltetrahydrofolate to 5-phospho-ribosyl-glycinamide (GAR), producing 5-phospho-ribosyl-N-formylglycinamide (FGAR) and tetrahydrofolate.</text>
</comment>
<comment type="pathway">
    <text evidence="1 6">Purine metabolism; IMP biosynthesis via de novo pathway; N(2)-formyl-N(1)-(5-phospho-D-ribosyl)glycinamide from N(1)-(5-phospho-D-ribosyl)glycinamide (10-formyl THF route): step 1/1.</text>
</comment>
<evidence type="ECO:0000256" key="2">
    <source>
        <dbReference type="ARBA" id="ARBA00022563"/>
    </source>
</evidence>
<evidence type="ECO:0000256" key="4">
    <source>
        <dbReference type="ARBA" id="ARBA00022755"/>
    </source>
</evidence>
<comment type="caution">
    <text evidence="8">The sequence shown here is derived from an EMBL/GenBank/DDBJ whole genome shotgun (WGS) entry which is preliminary data.</text>
</comment>
<dbReference type="Proteomes" id="UP000315343">
    <property type="component" value="Unassembled WGS sequence"/>
</dbReference>
<dbReference type="InterPro" id="IPR036477">
    <property type="entry name" value="Formyl_transf_N_sf"/>
</dbReference>
<dbReference type="GO" id="GO:0004644">
    <property type="term" value="F:phosphoribosylglycinamide formyltransferase activity"/>
    <property type="evidence" value="ECO:0007669"/>
    <property type="project" value="UniProtKB-UniRule"/>
</dbReference>
<feature type="active site" description="Proton donor" evidence="6">
    <location>
        <position position="111"/>
    </location>
</feature>
<name>A0A562JHF4_9FIRM</name>
<evidence type="ECO:0000313" key="9">
    <source>
        <dbReference type="Proteomes" id="UP000315343"/>
    </source>
</evidence>
<dbReference type="AlphaFoldDB" id="A0A562JHF4"/>
<dbReference type="Gene3D" id="3.40.50.170">
    <property type="entry name" value="Formyl transferase, N-terminal domain"/>
    <property type="match status" value="1"/>
</dbReference>
<proteinExistence type="inferred from homology"/>
<keyword evidence="5" id="KW-0378">Hydrolase</keyword>
<dbReference type="CDD" id="cd08645">
    <property type="entry name" value="FMT_core_GART"/>
    <property type="match status" value="1"/>
</dbReference>
<keyword evidence="2" id="KW-0554">One-carbon metabolism</keyword>
<keyword evidence="9" id="KW-1185">Reference proteome</keyword>
<dbReference type="InterPro" id="IPR004607">
    <property type="entry name" value="GART"/>
</dbReference>
<feature type="domain" description="Formyl transferase N-terminal" evidence="7">
    <location>
        <begin position="5"/>
        <end position="189"/>
    </location>
</feature>
<sequence>MPQLKIGVLISGSGTNLQSLIDNVENGQIDGKITVVISNKIDAYGLERARKHNIKSVFVDQKNYQDSEIYNEAVIKELKSNGVELVVLAGYLKILSRNFIETYRNRIINIHPSLIPSFCGKGYYGLKVHEAAVNYGVKISGATVHFVDEEADSGPIIIQETVKVDFKDTPEKLQKKVLKIEHKILPQAVKLFCEGRLDVVGRKVEIN</sequence>
<dbReference type="OrthoDB" id="9806170at2"/>
<dbReference type="HAMAP" id="MF_01930">
    <property type="entry name" value="PurN"/>
    <property type="match status" value="1"/>
</dbReference>
<keyword evidence="4 6" id="KW-0658">Purine biosynthesis</keyword>
<feature type="binding site" evidence="6">
    <location>
        <begin position="92"/>
        <end position="95"/>
    </location>
    <ligand>
        <name>(6R)-10-formyltetrahydrofolate</name>
        <dbReference type="ChEBI" id="CHEBI:195366"/>
    </ligand>
</feature>
<dbReference type="NCBIfam" id="TIGR00639">
    <property type="entry name" value="PurN"/>
    <property type="match status" value="1"/>
</dbReference>
<dbReference type="InterPro" id="IPR004810">
    <property type="entry name" value="PurU"/>
</dbReference>
<evidence type="ECO:0000256" key="1">
    <source>
        <dbReference type="ARBA" id="ARBA00005054"/>
    </source>
</evidence>
<dbReference type="GO" id="GO:0006189">
    <property type="term" value="P:'de novo' IMP biosynthetic process"/>
    <property type="evidence" value="ECO:0007669"/>
    <property type="project" value="UniProtKB-UniRule"/>
</dbReference>
<dbReference type="GO" id="GO:0008864">
    <property type="term" value="F:formyltetrahydrofolate deformylase activity"/>
    <property type="evidence" value="ECO:0007669"/>
    <property type="project" value="InterPro"/>
</dbReference>
<dbReference type="EC" id="2.1.2.2" evidence="6"/>
<feature type="site" description="Raises pKa of active site His" evidence="6">
    <location>
        <position position="152"/>
    </location>
</feature>
<evidence type="ECO:0000256" key="5">
    <source>
        <dbReference type="ARBA" id="ARBA00022801"/>
    </source>
</evidence>
<dbReference type="PANTHER" id="PTHR43369:SF2">
    <property type="entry name" value="PHOSPHORIBOSYLGLYCINAMIDE FORMYLTRANSFERASE"/>
    <property type="match status" value="1"/>
</dbReference>
<comment type="similarity">
    <text evidence="6">Belongs to the GART family.</text>
</comment>
<dbReference type="SUPFAM" id="SSF53328">
    <property type="entry name" value="Formyltransferase"/>
    <property type="match status" value="1"/>
</dbReference>
<dbReference type="Pfam" id="PF00551">
    <property type="entry name" value="Formyl_trans_N"/>
    <property type="match status" value="1"/>
</dbReference>
<comment type="caution">
    <text evidence="6">Lacks conserved residue(s) required for the propagation of feature annotation.</text>
</comment>
<dbReference type="UniPathway" id="UPA00074">
    <property type="reaction ID" value="UER00126"/>
</dbReference>
<feature type="binding site" evidence="6">
    <location>
        <begin position="14"/>
        <end position="16"/>
    </location>
    <ligand>
        <name>N(1)-(5-phospho-beta-D-ribosyl)glycinamide</name>
        <dbReference type="ChEBI" id="CHEBI:143788"/>
    </ligand>
</feature>
<comment type="catalytic activity">
    <reaction evidence="6">
        <text>N(1)-(5-phospho-beta-D-ribosyl)glycinamide + (6R)-10-formyltetrahydrofolate = N(2)-formyl-N(1)-(5-phospho-beta-D-ribosyl)glycinamide + (6S)-5,6,7,8-tetrahydrofolate + H(+)</text>
        <dbReference type="Rhea" id="RHEA:15053"/>
        <dbReference type="ChEBI" id="CHEBI:15378"/>
        <dbReference type="ChEBI" id="CHEBI:57453"/>
        <dbReference type="ChEBI" id="CHEBI:143788"/>
        <dbReference type="ChEBI" id="CHEBI:147286"/>
        <dbReference type="ChEBI" id="CHEBI:195366"/>
        <dbReference type="EC" id="2.1.2.2"/>
    </reaction>
</comment>
<keyword evidence="3 6" id="KW-0808">Transferase</keyword>
<gene>
    <name evidence="6" type="primary">purN</name>
    <name evidence="8" type="ORF">LY60_01007</name>
</gene>
<dbReference type="GO" id="GO:0006730">
    <property type="term" value="P:one-carbon metabolic process"/>
    <property type="evidence" value="ECO:0007669"/>
    <property type="project" value="UniProtKB-KW"/>
</dbReference>
<evidence type="ECO:0000259" key="7">
    <source>
        <dbReference type="Pfam" id="PF00551"/>
    </source>
</evidence>
<feature type="binding site" evidence="6">
    <location>
        <position position="109"/>
    </location>
    <ligand>
        <name>(6R)-10-formyltetrahydrofolate</name>
        <dbReference type="ChEBI" id="CHEBI:195366"/>
    </ligand>
</feature>
<dbReference type="InterPro" id="IPR002376">
    <property type="entry name" value="Formyl_transf_N"/>
</dbReference>
<dbReference type="PANTHER" id="PTHR43369">
    <property type="entry name" value="PHOSPHORIBOSYLGLYCINAMIDE FORMYLTRANSFERASE"/>
    <property type="match status" value="1"/>
</dbReference>
<dbReference type="EMBL" id="VLKH01000002">
    <property type="protein sequence ID" value="TWH82702.1"/>
    <property type="molecule type" value="Genomic_DNA"/>
</dbReference>
<accession>A0A562JHF4</accession>
<organism evidence="8 9">
    <name type="scientific">Sedimentibacter saalensis</name>
    <dbReference type="NCBI Taxonomy" id="130788"/>
    <lineage>
        <taxon>Bacteria</taxon>
        <taxon>Bacillati</taxon>
        <taxon>Bacillota</taxon>
        <taxon>Tissierellia</taxon>
        <taxon>Sedimentibacter</taxon>
    </lineage>
</organism>
<evidence type="ECO:0000256" key="3">
    <source>
        <dbReference type="ARBA" id="ARBA00022679"/>
    </source>
</evidence>
<evidence type="ECO:0000313" key="8">
    <source>
        <dbReference type="EMBL" id="TWH82702.1"/>
    </source>
</evidence>
<reference evidence="8 9" key="1">
    <citation type="submission" date="2019-07" db="EMBL/GenBank/DDBJ databases">
        <title>Genomic Encyclopedia of Type Strains, Phase I: the one thousand microbial genomes (KMG-I) project.</title>
        <authorList>
            <person name="Kyrpides N."/>
        </authorList>
    </citation>
    <scope>NUCLEOTIDE SEQUENCE [LARGE SCALE GENOMIC DNA]</scope>
    <source>
        <strain evidence="8 9">DSM 13558</strain>
    </source>
</reference>
<evidence type="ECO:0000256" key="6">
    <source>
        <dbReference type="HAMAP-Rule" id="MF_01930"/>
    </source>
</evidence>